<evidence type="ECO:0000259" key="3">
    <source>
        <dbReference type="Pfam" id="PF19036"/>
    </source>
</evidence>
<dbReference type="Pfam" id="PF19037">
    <property type="entry name" value="Fuz_longin_2"/>
    <property type="match status" value="1"/>
</dbReference>
<dbReference type="PRINTS" id="PR01546">
    <property type="entry name" value="YEAST73DUF"/>
</dbReference>
<dbReference type="PANTHER" id="PTHR13027:SF7">
    <property type="entry name" value="VACUOLAR FUSION PROTEIN MON1 HOMOLOG"/>
    <property type="match status" value="1"/>
</dbReference>
<comment type="function">
    <text evidence="2">Plays an important role in membrane trafficking through the secretory apparatus.</text>
</comment>
<organism evidence="6 7">
    <name type="scientific">Parastrongyloides trichosuri</name>
    <name type="common">Possum-specific nematode worm</name>
    <dbReference type="NCBI Taxonomy" id="131310"/>
    <lineage>
        <taxon>Eukaryota</taxon>
        <taxon>Metazoa</taxon>
        <taxon>Ecdysozoa</taxon>
        <taxon>Nematoda</taxon>
        <taxon>Chromadorea</taxon>
        <taxon>Rhabditida</taxon>
        <taxon>Tylenchina</taxon>
        <taxon>Panagrolaimomorpha</taxon>
        <taxon>Strongyloidoidea</taxon>
        <taxon>Strongyloididae</taxon>
        <taxon>Parastrongyloides</taxon>
    </lineage>
</organism>
<proteinExistence type="inferred from homology"/>
<name>A0A0N4Z3A3_PARTI</name>
<keyword evidence="6" id="KW-1185">Reference proteome</keyword>
<evidence type="ECO:0000259" key="4">
    <source>
        <dbReference type="Pfam" id="PF19037"/>
    </source>
</evidence>
<dbReference type="WBParaSite" id="PTRK_0000138000.1">
    <property type="protein sequence ID" value="PTRK_0000138000.1"/>
    <property type="gene ID" value="PTRK_0000138000"/>
</dbReference>
<dbReference type="AlphaFoldDB" id="A0A0N4Z3A3"/>
<evidence type="ECO:0000313" key="7">
    <source>
        <dbReference type="WBParaSite" id="PTRK_0000138000.1"/>
    </source>
</evidence>
<dbReference type="InterPro" id="IPR043970">
    <property type="entry name" value="FUZ/MON1/HPS1_longin_3"/>
</dbReference>
<dbReference type="InterPro" id="IPR043972">
    <property type="entry name" value="FUZ/MON1/HPS1_longin_1"/>
</dbReference>
<sequence>MSENPLEPNPFNIFILSETGRPIFASCGEENRYSDLFALITILVKRPEDEGDTLQSIQANGLHFVFMLKSYMIFCIVAKFPFNLTQQLQLVYHQVLSLLPTDHIKKTLGTHANYDIRNLLTGFKKSVCTYVEEWKKNPSYFLSGVTLLPMSSSDRYFITNTLDTIIKDVNEDENITFAMVFSHKKLVTSIKTTTHALSASDTNIIINLIECNPPMIKEMEVFVPICLPTISNRGYFNAYFCYPWENIDACLVIICRKVDSFNETKLVKQRFVETIEESKKFKEIMEAFQSVYLFEIPTPQCKFLWHFIYKDTNTSHIVTTLPKVPLITPSEEKEFNYTYHRINDLMYSKKKPKFIFNTNPLYNLIAIVGDNYELYAILNPITSASESIENCERLLKQIRKEEKRILTL</sequence>
<evidence type="ECO:0000259" key="5">
    <source>
        <dbReference type="Pfam" id="PF19038"/>
    </source>
</evidence>
<dbReference type="PANTHER" id="PTHR13027">
    <property type="entry name" value="SAND PROTEIN-RELATED"/>
    <property type="match status" value="1"/>
</dbReference>
<feature type="domain" description="FUZ/MON1/HPS1 first Longin" evidence="3">
    <location>
        <begin position="12"/>
        <end position="124"/>
    </location>
</feature>
<accession>A0A0N4Z3A3</accession>
<reference evidence="7" key="1">
    <citation type="submission" date="2017-02" db="UniProtKB">
        <authorList>
            <consortium name="WormBaseParasite"/>
        </authorList>
    </citation>
    <scope>IDENTIFICATION</scope>
</reference>
<dbReference type="Pfam" id="PF19038">
    <property type="entry name" value="Fuz_longin_3"/>
    <property type="match status" value="1"/>
</dbReference>
<dbReference type="InterPro" id="IPR043971">
    <property type="entry name" value="FUZ/MON1/HPS1_longin_2"/>
</dbReference>
<dbReference type="GO" id="GO:0032510">
    <property type="term" value="P:endosome to lysosome transport via multivesicular body sorting pathway"/>
    <property type="evidence" value="ECO:0007669"/>
    <property type="project" value="TreeGrafter"/>
</dbReference>
<evidence type="ECO:0000313" key="6">
    <source>
        <dbReference type="Proteomes" id="UP000038045"/>
    </source>
</evidence>
<evidence type="ECO:0000256" key="1">
    <source>
        <dbReference type="ARBA" id="ARBA00008968"/>
    </source>
</evidence>
<feature type="domain" description="FUZ/MON1/HPS1 second Longin" evidence="4">
    <location>
        <begin position="174"/>
        <end position="273"/>
    </location>
</feature>
<dbReference type="Pfam" id="PF19036">
    <property type="entry name" value="Fuz_longin_1"/>
    <property type="match status" value="1"/>
</dbReference>
<dbReference type="InterPro" id="IPR004353">
    <property type="entry name" value="Mon1"/>
</dbReference>
<dbReference type="STRING" id="131310.A0A0N4Z3A3"/>
<dbReference type="GO" id="GO:0035658">
    <property type="term" value="C:Mon1-Ccz1 complex"/>
    <property type="evidence" value="ECO:0007669"/>
    <property type="project" value="TreeGrafter"/>
</dbReference>
<comment type="similarity">
    <text evidence="1 2">Belongs to the MON1/SAND family.</text>
</comment>
<dbReference type="GO" id="GO:0006623">
    <property type="term" value="P:protein targeting to vacuole"/>
    <property type="evidence" value="ECO:0007669"/>
    <property type="project" value="UniProtKB-UniRule"/>
</dbReference>
<feature type="domain" description="FUZ/MON1/HPS1 third Longin" evidence="5">
    <location>
        <begin position="304"/>
        <end position="402"/>
    </location>
</feature>
<protein>
    <recommendedName>
        <fullName evidence="2">Vacuolar fusion protein MON1 homolog</fullName>
    </recommendedName>
</protein>
<dbReference type="Proteomes" id="UP000038045">
    <property type="component" value="Unplaced"/>
</dbReference>
<evidence type="ECO:0000256" key="2">
    <source>
        <dbReference type="RuleBase" id="RU367048"/>
    </source>
</evidence>